<proteinExistence type="predicted"/>
<sequence>MSRPNSSNAHTHNLFQPYLVDPTVPRARKGRKDTQLSPLSSYPSGFVNFNPPSSPKVRASPEPDDSPMEGVISPHPPGQIPVGSDSSGSDGLWDMADAEPLVPTQPFPPLRSPSFPPAPPPTQENLNVLAAGSPGHSILLGQSLTTPHMEAGGTVRDSTVDQNGDLPHHHSSSRNSDLVDSGAGDGVLPRRSFLLPPEPLFERVGIRFEGRYRLAICTMCRQVQIAPNVVGHAREKHCLVLSNAEAVALKQRLQELGAINSTSTLPRPTAYQDPIELLKVYDSAFWCNACLSSYLTESSAGNHWSERHGDDPRQRNQRFSLGSVQSLSQGVGKRYFRVKKPDPPPGSKSVFELFQEQVPSFSDRFQSLDGRTRDLTPLLKKMCWHEHLRDFVSKDSHGRRDQLLSLLDHKKDTEIVTCIRHTVQRYINHVADFANSCDVLVRCMLENYPAGTQPWVPITIPDTVKNYSYPVTDLIVALLRAGPSHPSGYVFNLTPSTQEALAAFRVHLEGSSDDDLPIRAVHRLLSTLLLCQPGQESYLSDKWNNPIECFIALQSLNADGTFQSASNFGQLLAKLQYHTRQCVLWEAHQSSQKSARSFIDLLNELVGDNLAISKADGSPVISPFNTLIRYKGLSATIAHSDAKAPDVLVTRDGRFFTHKELTLEFRQWKTGLKDMCDELDQALSKYCDGVVLEVPPDAKDDMHSRAHGYSFVNQFQPHLLLKHILQHQASDVATLTNDGTVIFHSEFMSLFLNDASHMNSLLAMLMYFLPGQTMRSTEFCDGRYRNGSTRRRNIFRSYDATWWITTRTKTESLTGHEAFIPMQLPPRLAELLHKYLLLIRPVEVEFARRLWGEDTASIYYEYLWMRYGSRLTEDGFSGLLKINTAKHFKCCLGVRACRQIMIAIGRKYMGAEAEALMDEDVYALQCGHSSTTGRGHYAVELNHLPNLTSDLMLRFQHASQSWWKVNGFHPTHTWHLPVDMRHFGPDPPKDADMEVDEFPDLGRRPDVFTDALVERIVQRIVRVLDERESRAHRLVASSVADGVALHESRAMENLQVGGARTVKPTSNGSPSFPIPVNTLPQVPAPQVTSSPIPSQSLPQVNATQQHATSSTPEPRSRTLSPSSRSPLAHEPFLAPSSPTPAYKPTPHLPTELLLSKLYGNNSKFRSSTQANIIVDSLRGQQNFGAVMPTGSGKSAAFFLPPLIALEQSTSGYTIVMLPNHALLQDVTIRAEAIGLPYHVWTATSSHPAPTVRLILIALESITSETFRGWLGMNAGDIARFVFDEAHQILTESSYRTAFTQLVHLSRQQIQRVFLTATLPPVDELDFRRAVGLDVSAKIHRQYTNITNVSYNVIILPPGRDTPSVATSVASLQSFLALSMYPRDRGIVFCNTKMLANDIAAGYMDADTFRETMSHGGRLGNAVHHSDVPDFAKKRYHREWREGAYSWMSATSGFIHGVDHPHVRYVIFAGKPYSFTEFVQGAGRSGRSGDKAVVFVICEHGDVNYPPHSPRFKHLDVLQSYLTTSSCRRIIISSTMDGFSITCASLPDAEMCDNCASLSTDERLLGTSSAPNSRSSDDFCRAARNMVLNPSPITRRHVASPQLTTRSAKPPVEPMHIDYHQPPPTERQNSDGIYTRSGLEAPIWDQENRPSSSNSTATLDDDHLYDFTFDDTTLAGLDLSMLCTPPVPSTSVVQYAEVSLPTMSELDLFTTPLPGFQAQGPLALFTQLTSPHNLLQSSASSSTRNPPYNSSPLSLSAFQSPPMHLFVDAHAAKLKGMRKLIKRDQLSVMLSPYLGKCPICLLWHGEMVERLSGAVHQLRQDCRRGAYVSSTLGWLDIKKIVRAKKLLTNKKVCYACWFPIGSHTPSCHPKELTSGGLTDCPFDDWIPAILFSLFTDDVQRGSIPPIFGFPQYEAQFNWMEICARWMVDVRDDNCFMNAVELFMWYWGTHVMRWPGENVTFL</sequence>
<reference evidence="1 2" key="1">
    <citation type="journal article" date="2019" name="Nat. Ecol. Evol.">
        <title>Megaphylogeny resolves global patterns of mushroom evolution.</title>
        <authorList>
            <person name="Varga T."/>
            <person name="Krizsan K."/>
            <person name="Foldi C."/>
            <person name="Dima B."/>
            <person name="Sanchez-Garcia M."/>
            <person name="Sanchez-Ramirez S."/>
            <person name="Szollosi G.J."/>
            <person name="Szarkandi J.G."/>
            <person name="Papp V."/>
            <person name="Albert L."/>
            <person name="Andreopoulos W."/>
            <person name="Angelini C."/>
            <person name="Antonin V."/>
            <person name="Barry K.W."/>
            <person name="Bougher N.L."/>
            <person name="Buchanan P."/>
            <person name="Buyck B."/>
            <person name="Bense V."/>
            <person name="Catcheside P."/>
            <person name="Chovatia M."/>
            <person name="Cooper J."/>
            <person name="Damon W."/>
            <person name="Desjardin D."/>
            <person name="Finy P."/>
            <person name="Geml J."/>
            <person name="Haridas S."/>
            <person name="Hughes K."/>
            <person name="Justo A."/>
            <person name="Karasinski D."/>
            <person name="Kautmanova I."/>
            <person name="Kiss B."/>
            <person name="Kocsube S."/>
            <person name="Kotiranta H."/>
            <person name="LaButti K.M."/>
            <person name="Lechner B.E."/>
            <person name="Liimatainen K."/>
            <person name="Lipzen A."/>
            <person name="Lukacs Z."/>
            <person name="Mihaltcheva S."/>
            <person name="Morgado L.N."/>
            <person name="Niskanen T."/>
            <person name="Noordeloos M.E."/>
            <person name="Ohm R.A."/>
            <person name="Ortiz-Santana B."/>
            <person name="Ovrebo C."/>
            <person name="Racz N."/>
            <person name="Riley R."/>
            <person name="Savchenko A."/>
            <person name="Shiryaev A."/>
            <person name="Soop K."/>
            <person name="Spirin V."/>
            <person name="Szebenyi C."/>
            <person name="Tomsovsky M."/>
            <person name="Tulloss R.E."/>
            <person name="Uehling J."/>
            <person name="Grigoriev I.V."/>
            <person name="Vagvolgyi C."/>
            <person name="Papp T."/>
            <person name="Martin F.M."/>
            <person name="Miettinen O."/>
            <person name="Hibbett D.S."/>
            <person name="Nagy L.G."/>
        </authorList>
    </citation>
    <scope>NUCLEOTIDE SEQUENCE [LARGE SCALE GENOMIC DNA]</scope>
    <source>
        <strain evidence="1 2">NL-1719</strain>
    </source>
</reference>
<accession>A0ACD3A143</accession>
<evidence type="ECO:0000313" key="1">
    <source>
        <dbReference type="EMBL" id="TFK59364.1"/>
    </source>
</evidence>
<evidence type="ECO:0000313" key="2">
    <source>
        <dbReference type="Proteomes" id="UP000308600"/>
    </source>
</evidence>
<organism evidence="1 2">
    <name type="scientific">Pluteus cervinus</name>
    <dbReference type="NCBI Taxonomy" id="181527"/>
    <lineage>
        <taxon>Eukaryota</taxon>
        <taxon>Fungi</taxon>
        <taxon>Dikarya</taxon>
        <taxon>Basidiomycota</taxon>
        <taxon>Agaricomycotina</taxon>
        <taxon>Agaricomycetes</taxon>
        <taxon>Agaricomycetidae</taxon>
        <taxon>Agaricales</taxon>
        <taxon>Pluteineae</taxon>
        <taxon>Pluteaceae</taxon>
        <taxon>Pluteus</taxon>
    </lineage>
</organism>
<dbReference type="EMBL" id="ML209001">
    <property type="protein sequence ID" value="TFK59364.1"/>
    <property type="molecule type" value="Genomic_DNA"/>
</dbReference>
<keyword evidence="2" id="KW-1185">Reference proteome</keyword>
<protein>
    <submittedName>
        <fullName evidence="1">Uncharacterized protein</fullName>
    </submittedName>
</protein>
<dbReference type="Proteomes" id="UP000308600">
    <property type="component" value="Unassembled WGS sequence"/>
</dbReference>
<gene>
    <name evidence="1" type="ORF">BDN72DRAFT_966094</name>
</gene>
<name>A0ACD3A143_9AGAR</name>